<dbReference type="EMBL" id="HBHY01015397">
    <property type="protein sequence ID" value="CAE0144567.1"/>
    <property type="molecule type" value="Transcribed_RNA"/>
</dbReference>
<feature type="region of interest" description="Disordered" evidence="1">
    <location>
        <begin position="295"/>
        <end position="323"/>
    </location>
</feature>
<keyword evidence="2" id="KW-0732">Signal</keyword>
<name>A0A7S3FGB7_9VIRI</name>
<evidence type="ECO:0000313" key="3">
    <source>
        <dbReference type="EMBL" id="CAE0144567.1"/>
    </source>
</evidence>
<dbReference type="AlphaFoldDB" id="A0A7S3FGB7"/>
<accession>A0A7S3FGB7</accession>
<proteinExistence type="predicted"/>
<organism evidence="3">
    <name type="scientific">Prasinoderma singulare</name>
    <dbReference type="NCBI Taxonomy" id="676789"/>
    <lineage>
        <taxon>Eukaryota</taxon>
        <taxon>Viridiplantae</taxon>
        <taxon>Prasinodermophyta</taxon>
        <taxon>Prasinodermophyceae</taxon>
        <taxon>Prasinodermales</taxon>
        <taxon>Prasinodermaceae</taxon>
        <taxon>Prasinoderma</taxon>
    </lineage>
</organism>
<feature type="signal peptide" evidence="2">
    <location>
        <begin position="1"/>
        <end position="20"/>
    </location>
</feature>
<sequence>MLRCTFLGCAVLACVGSAVAQSLGQAAEPTVPPSAAAAAAAEGKVAALAALTVLPADDCSADQAASGAACSEVELTGSDQVTLSNVKPPYFPSGGLEYLVLRCTDSNGAFDGAYQLDSTLRTLFPDMGMPDGWHADVVTNAFLGLPILAARLAVYNATLGVRAQDEAFAPLDAASADAQPLNAIFKVWATTGAISVSNDNQVLGLVFDSETPLSIALGGNFSTAKPELFAAPFVSGSGTPEVTFVAEEKVVIPLDAIFQNIEISLPDVALGVVDSIVQSAQIDLSMRFEARGPNPCYSGSDGGSDAGSEAALAPGPQPATPSP</sequence>
<protein>
    <recommendedName>
        <fullName evidence="4">Secreted protein</fullName>
    </recommendedName>
</protein>
<evidence type="ECO:0000256" key="2">
    <source>
        <dbReference type="SAM" id="SignalP"/>
    </source>
</evidence>
<feature type="chain" id="PRO_5031511426" description="Secreted protein" evidence="2">
    <location>
        <begin position="21"/>
        <end position="323"/>
    </location>
</feature>
<evidence type="ECO:0000256" key="1">
    <source>
        <dbReference type="SAM" id="MobiDB-lite"/>
    </source>
</evidence>
<gene>
    <name evidence="3" type="ORF">PSIN1315_LOCUS9928</name>
</gene>
<evidence type="ECO:0008006" key="4">
    <source>
        <dbReference type="Google" id="ProtNLM"/>
    </source>
</evidence>
<reference evidence="3" key="1">
    <citation type="submission" date="2021-01" db="EMBL/GenBank/DDBJ databases">
        <authorList>
            <person name="Corre E."/>
            <person name="Pelletier E."/>
            <person name="Niang G."/>
            <person name="Scheremetjew M."/>
            <person name="Finn R."/>
            <person name="Kale V."/>
            <person name="Holt S."/>
            <person name="Cochrane G."/>
            <person name="Meng A."/>
            <person name="Brown T."/>
            <person name="Cohen L."/>
        </authorList>
    </citation>
    <scope>NUCLEOTIDE SEQUENCE</scope>
    <source>
        <strain evidence="3">RCC927</strain>
    </source>
</reference>